<dbReference type="InterPro" id="IPR016181">
    <property type="entry name" value="Acyl_CoA_acyltransferase"/>
</dbReference>
<dbReference type="SUPFAM" id="SSF55729">
    <property type="entry name" value="Acyl-CoA N-acyltransferases (Nat)"/>
    <property type="match status" value="1"/>
</dbReference>
<dbReference type="InterPro" id="IPR008125">
    <property type="entry name" value="Streptothricin_AcTrfase"/>
</dbReference>
<gene>
    <name evidence="2" type="ORF">PT974_01945</name>
</gene>
<dbReference type="CDD" id="cd04301">
    <property type="entry name" value="NAT_SF"/>
    <property type="match status" value="1"/>
</dbReference>
<evidence type="ECO:0000313" key="2">
    <source>
        <dbReference type="EMBL" id="KAK5996608.1"/>
    </source>
</evidence>
<comment type="caution">
    <text evidence="2">The sequence shown here is derived from an EMBL/GenBank/DDBJ whole genome shotgun (WGS) entry which is preliminary data.</text>
</comment>
<dbReference type="Gene3D" id="3.40.630.30">
    <property type="match status" value="1"/>
</dbReference>
<dbReference type="PROSITE" id="PS51186">
    <property type="entry name" value="GNAT"/>
    <property type="match status" value="1"/>
</dbReference>
<dbReference type="PRINTS" id="PR01754">
    <property type="entry name" value="SACTRNSFRASE"/>
</dbReference>
<dbReference type="EMBL" id="JAVFKD010000002">
    <property type="protein sequence ID" value="KAK5996608.1"/>
    <property type="molecule type" value="Genomic_DNA"/>
</dbReference>
<evidence type="ECO:0000313" key="3">
    <source>
        <dbReference type="Proteomes" id="UP001338125"/>
    </source>
</evidence>
<dbReference type="InterPro" id="IPR050276">
    <property type="entry name" value="MshD_Acetyltransferase"/>
</dbReference>
<name>A0ABR0SWR9_9HYPO</name>
<organism evidence="2 3">
    <name type="scientific">Cladobotryum mycophilum</name>
    <dbReference type="NCBI Taxonomy" id="491253"/>
    <lineage>
        <taxon>Eukaryota</taxon>
        <taxon>Fungi</taxon>
        <taxon>Dikarya</taxon>
        <taxon>Ascomycota</taxon>
        <taxon>Pezizomycotina</taxon>
        <taxon>Sordariomycetes</taxon>
        <taxon>Hypocreomycetidae</taxon>
        <taxon>Hypocreales</taxon>
        <taxon>Hypocreaceae</taxon>
        <taxon>Cladobotryum</taxon>
    </lineage>
</organism>
<dbReference type="Pfam" id="PF00583">
    <property type="entry name" value="Acetyltransf_1"/>
    <property type="match status" value="1"/>
</dbReference>
<reference evidence="2 3" key="1">
    <citation type="submission" date="2024-01" db="EMBL/GenBank/DDBJ databases">
        <title>Complete genome of Cladobotryum mycophilum ATHUM6906.</title>
        <authorList>
            <person name="Christinaki A.C."/>
            <person name="Myridakis A.I."/>
            <person name="Kouvelis V.N."/>
        </authorList>
    </citation>
    <scope>NUCLEOTIDE SEQUENCE [LARGE SCALE GENOMIC DNA]</scope>
    <source>
        <strain evidence="2 3">ATHUM6906</strain>
    </source>
</reference>
<accession>A0ABR0SWR9</accession>
<evidence type="ECO:0000259" key="1">
    <source>
        <dbReference type="PROSITE" id="PS51186"/>
    </source>
</evidence>
<protein>
    <submittedName>
        <fullName evidence="2">Streptothricin acetyltransferase</fullName>
    </submittedName>
</protein>
<sequence length="313" mass="35332">MTVQRHSRAHIGIISLNRQSFSNEMLDPFLRKLVSRVRIKTARTPDSVAHLLRTNPIADAVLDYVRNGGTTILMGDFPRLIAPFYPILFFAKAGLPWDFGSHVRADAYLNPDVIAPTLASRLPARSSTQALFIRNARPEESWHKPNPEAAVTLASVGHGRLGYVGDPYDQLALGGNIITTPVPAFKKDYGFDESEFKHIKDSDGVLFTLVENNQVYGYAHASKSWNNMVVLEWIALDATIRGHSYGKQLLDKVIEWARQLGVAEIRLESQSNNIAACYFYKRCGFKFGGYDEFLYKGIPQHEDETALFWYYML</sequence>
<dbReference type="PANTHER" id="PTHR43617:SF38">
    <property type="entry name" value="N-ACETYLTRANSFERASE DOMAIN-CONTAINING PROTEIN"/>
    <property type="match status" value="1"/>
</dbReference>
<dbReference type="PANTHER" id="PTHR43617">
    <property type="entry name" value="L-AMINO ACID N-ACETYLTRANSFERASE"/>
    <property type="match status" value="1"/>
</dbReference>
<proteinExistence type="predicted"/>
<feature type="domain" description="N-acetyltransferase" evidence="1">
    <location>
        <begin position="166"/>
        <end position="313"/>
    </location>
</feature>
<dbReference type="InterPro" id="IPR000182">
    <property type="entry name" value="GNAT_dom"/>
</dbReference>
<dbReference type="Proteomes" id="UP001338125">
    <property type="component" value="Unassembled WGS sequence"/>
</dbReference>
<keyword evidence="3" id="KW-1185">Reference proteome</keyword>